<organism evidence="2 3">
    <name type="scientific">Pseudoflavonifractor hominis</name>
    <dbReference type="NCBI Taxonomy" id="2763059"/>
    <lineage>
        <taxon>Bacteria</taxon>
        <taxon>Bacillati</taxon>
        <taxon>Bacillota</taxon>
        <taxon>Clostridia</taxon>
        <taxon>Eubacteriales</taxon>
        <taxon>Oscillospiraceae</taxon>
        <taxon>Pseudoflavonifractor</taxon>
    </lineage>
</organism>
<proteinExistence type="predicted"/>
<dbReference type="RefSeq" id="WP_186964036.1">
    <property type="nucleotide sequence ID" value="NZ_JACOPR010000007.1"/>
</dbReference>
<dbReference type="InterPro" id="IPR012347">
    <property type="entry name" value="Ferritin-like"/>
</dbReference>
<evidence type="ECO:0000313" key="3">
    <source>
        <dbReference type="Proteomes" id="UP000660021"/>
    </source>
</evidence>
<evidence type="ECO:0000313" key="2">
    <source>
        <dbReference type="EMBL" id="MBC5731435.1"/>
    </source>
</evidence>
<dbReference type="InterPro" id="IPR009078">
    <property type="entry name" value="Ferritin-like_SF"/>
</dbReference>
<dbReference type="CDD" id="cd00657">
    <property type="entry name" value="Ferritin_like"/>
    <property type="match status" value="1"/>
</dbReference>
<reference evidence="2 3" key="1">
    <citation type="submission" date="2020-08" db="EMBL/GenBank/DDBJ databases">
        <title>Genome public.</title>
        <authorList>
            <person name="Liu C."/>
            <person name="Sun Q."/>
        </authorList>
    </citation>
    <scope>NUCLEOTIDE SEQUENCE [LARGE SCALE GENOMIC DNA]</scope>
    <source>
        <strain evidence="2 3">New-38</strain>
    </source>
</reference>
<feature type="region of interest" description="Disordered" evidence="1">
    <location>
        <begin position="36"/>
        <end position="70"/>
    </location>
</feature>
<accession>A0ABR7HV94</accession>
<name>A0ABR7HV94_9FIRM</name>
<dbReference type="EMBL" id="JACOPR010000007">
    <property type="protein sequence ID" value="MBC5731435.1"/>
    <property type="molecule type" value="Genomic_DNA"/>
</dbReference>
<evidence type="ECO:0000256" key="1">
    <source>
        <dbReference type="SAM" id="MobiDB-lite"/>
    </source>
</evidence>
<protein>
    <submittedName>
        <fullName evidence="2">Ferritin-like domain-containing protein</fullName>
    </submittedName>
</protein>
<comment type="caution">
    <text evidence="2">The sequence shown here is derived from an EMBL/GenBank/DDBJ whole genome shotgun (WGS) entry which is preliminary data.</text>
</comment>
<dbReference type="Gene3D" id="1.20.1260.10">
    <property type="match status" value="1"/>
</dbReference>
<dbReference type="Proteomes" id="UP000660021">
    <property type="component" value="Unassembled WGS sequence"/>
</dbReference>
<dbReference type="SUPFAM" id="SSF47240">
    <property type="entry name" value="Ferritin-like"/>
    <property type="match status" value="1"/>
</dbReference>
<keyword evidence="3" id="KW-1185">Reference proteome</keyword>
<feature type="region of interest" description="Disordered" evidence="1">
    <location>
        <begin position="1"/>
        <end position="22"/>
    </location>
</feature>
<gene>
    <name evidence="2" type="ORF">H8S34_11400</name>
</gene>
<sequence>MTQVPTPAGSPPTVDGRNEQDFARIWGRVMPLEQAGCPIRVGRPPEESPSAPPQEREDMCSSTPAVPEVPTPLPCPREAPPPSRAHISPATQPDVPLLGSGSAIYGEQLQMYIDQEAADWRTYLSLSRRSPGGCARVLAAMAAEERRHAKRLSAAYFLISGVRYFPSESSLPTPRGALPAALRQCFCAEQRGALAYLAAAEECADPALRALYQELARDEARHAQLLRELVEEL</sequence>